<dbReference type="GO" id="GO:0003677">
    <property type="term" value="F:DNA binding"/>
    <property type="evidence" value="ECO:0007669"/>
    <property type="project" value="UniProtKB-UniRule"/>
</dbReference>
<dbReference type="RefSeq" id="WP_184941653.1">
    <property type="nucleotide sequence ID" value="NZ_JACHJV010000001.1"/>
</dbReference>
<evidence type="ECO:0000256" key="2">
    <source>
        <dbReference type="ARBA" id="ARBA00023125"/>
    </source>
</evidence>
<reference evidence="6 7" key="1">
    <citation type="submission" date="2020-08" db="EMBL/GenBank/DDBJ databases">
        <title>Sequencing the genomes of 1000 actinobacteria strains.</title>
        <authorList>
            <person name="Klenk H.-P."/>
        </authorList>
    </citation>
    <scope>NUCLEOTIDE SEQUENCE [LARGE SCALE GENOMIC DNA]</scope>
    <source>
        <strain evidence="6 7">DSM 41654</strain>
    </source>
</reference>
<dbReference type="InterPro" id="IPR009057">
    <property type="entry name" value="Homeodomain-like_sf"/>
</dbReference>
<dbReference type="SUPFAM" id="SSF46689">
    <property type="entry name" value="Homeodomain-like"/>
    <property type="match status" value="1"/>
</dbReference>
<dbReference type="SUPFAM" id="SSF48498">
    <property type="entry name" value="Tetracyclin repressor-like, C-terminal domain"/>
    <property type="match status" value="1"/>
</dbReference>
<dbReference type="Gene3D" id="1.10.357.10">
    <property type="entry name" value="Tetracycline Repressor, domain 2"/>
    <property type="match status" value="1"/>
</dbReference>
<accession>A0A7W7R9S5</accession>
<keyword evidence="1" id="KW-0805">Transcription regulation</keyword>
<evidence type="ECO:0000259" key="5">
    <source>
        <dbReference type="PROSITE" id="PS50977"/>
    </source>
</evidence>
<evidence type="ECO:0000313" key="6">
    <source>
        <dbReference type="EMBL" id="MBB4927401.1"/>
    </source>
</evidence>
<dbReference type="PANTHER" id="PTHR47506:SF1">
    <property type="entry name" value="HTH-TYPE TRANSCRIPTIONAL REGULATOR YJDC"/>
    <property type="match status" value="1"/>
</dbReference>
<evidence type="ECO:0000256" key="3">
    <source>
        <dbReference type="ARBA" id="ARBA00023163"/>
    </source>
</evidence>
<sequence length="208" mass="23009">MPVKAGTTLDPQATRRRVLDSAVQLFYERGVHAVGVDEIAQHAGASKLTIYRNFGSKEGLVEAALRDRSERVHRWLATELEQIPAGRERVMALFDLLTRWYTEQGYLGCAIVNTAVETRHLNGVVRELPRAHLMRYRELLEGLLSEAGIAEPAALARHMLLLIEGATMITAIDGEAAAGHDARAAAEVLFDAARRNAQRDAQWDAETD</sequence>
<evidence type="ECO:0000313" key="7">
    <source>
        <dbReference type="Proteomes" id="UP000540506"/>
    </source>
</evidence>
<comment type="caution">
    <text evidence="6">The sequence shown here is derived from an EMBL/GenBank/DDBJ whole genome shotgun (WGS) entry which is preliminary data.</text>
</comment>
<feature type="domain" description="HTH tetR-type" evidence="5">
    <location>
        <begin position="12"/>
        <end position="72"/>
    </location>
</feature>
<evidence type="ECO:0000256" key="4">
    <source>
        <dbReference type="PROSITE-ProRule" id="PRU00335"/>
    </source>
</evidence>
<dbReference type="PANTHER" id="PTHR47506">
    <property type="entry name" value="TRANSCRIPTIONAL REGULATORY PROTEIN"/>
    <property type="match status" value="1"/>
</dbReference>
<dbReference type="AlphaFoldDB" id="A0A7W7R9S5"/>
<keyword evidence="2 4" id="KW-0238">DNA-binding</keyword>
<dbReference type="Pfam" id="PF00440">
    <property type="entry name" value="TetR_N"/>
    <property type="match status" value="1"/>
</dbReference>
<dbReference type="PROSITE" id="PS50977">
    <property type="entry name" value="HTH_TETR_2"/>
    <property type="match status" value="1"/>
</dbReference>
<protein>
    <submittedName>
        <fullName evidence="6">AcrR family transcriptional regulator</fullName>
    </submittedName>
</protein>
<dbReference type="Pfam" id="PF16925">
    <property type="entry name" value="TetR_C_13"/>
    <property type="match status" value="1"/>
</dbReference>
<proteinExistence type="predicted"/>
<dbReference type="PRINTS" id="PR00455">
    <property type="entry name" value="HTHTETR"/>
</dbReference>
<gene>
    <name evidence="6" type="ORF">FHR34_006394</name>
</gene>
<evidence type="ECO:0000256" key="1">
    <source>
        <dbReference type="ARBA" id="ARBA00023015"/>
    </source>
</evidence>
<keyword evidence="7" id="KW-1185">Reference proteome</keyword>
<feature type="DNA-binding region" description="H-T-H motif" evidence="4">
    <location>
        <begin position="35"/>
        <end position="54"/>
    </location>
</feature>
<name>A0A7W7R9S5_KITKI</name>
<dbReference type="InterPro" id="IPR001647">
    <property type="entry name" value="HTH_TetR"/>
</dbReference>
<dbReference type="EMBL" id="JACHJV010000001">
    <property type="protein sequence ID" value="MBB4927401.1"/>
    <property type="molecule type" value="Genomic_DNA"/>
</dbReference>
<organism evidence="6 7">
    <name type="scientific">Kitasatospora kifunensis</name>
    <name type="common">Streptomyces kifunensis</name>
    <dbReference type="NCBI Taxonomy" id="58351"/>
    <lineage>
        <taxon>Bacteria</taxon>
        <taxon>Bacillati</taxon>
        <taxon>Actinomycetota</taxon>
        <taxon>Actinomycetes</taxon>
        <taxon>Kitasatosporales</taxon>
        <taxon>Streptomycetaceae</taxon>
        <taxon>Kitasatospora</taxon>
    </lineage>
</organism>
<keyword evidence="3" id="KW-0804">Transcription</keyword>
<dbReference type="InterPro" id="IPR036271">
    <property type="entry name" value="Tet_transcr_reg_TetR-rel_C_sf"/>
</dbReference>
<dbReference type="InterPro" id="IPR011075">
    <property type="entry name" value="TetR_C"/>
</dbReference>
<dbReference type="Proteomes" id="UP000540506">
    <property type="component" value="Unassembled WGS sequence"/>
</dbReference>